<name>A0ABU9IGM9_9SPHN</name>
<dbReference type="Proteomes" id="UP001497045">
    <property type="component" value="Unassembled WGS sequence"/>
</dbReference>
<keyword evidence="2" id="KW-1185">Reference proteome</keyword>
<dbReference type="EMBL" id="JBBYHV010000002">
    <property type="protein sequence ID" value="MEL1251365.1"/>
    <property type="molecule type" value="Genomic_DNA"/>
</dbReference>
<dbReference type="RefSeq" id="WP_341673918.1">
    <property type="nucleotide sequence ID" value="NZ_JBBYHV010000002.1"/>
</dbReference>
<reference evidence="1 2" key="1">
    <citation type="submission" date="2024-04" db="EMBL/GenBank/DDBJ databases">
        <title>Aurantiacibacter sp. DGU6 16S ribosomal RNA gene Genome sequencing and assembly.</title>
        <authorList>
            <person name="Park S."/>
        </authorList>
    </citation>
    <scope>NUCLEOTIDE SEQUENCE [LARGE SCALE GENOMIC DNA]</scope>
    <source>
        <strain evidence="1 2">DGU6</strain>
    </source>
</reference>
<protein>
    <submittedName>
        <fullName evidence="1">Uncharacterized protein</fullName>
    </submittedName>
</protein>
<gene>
    <name evidence="1" type="ORF">AAEO60_11875</name>
</gene>
<accession>A0ABU9IGM9</accession>
<comment type="caution">
    <text evidence="1">The sequence shown here is derived from an EMBL/GenBank/DDBJ whole genome shotgun (WGS) entry which is preliminary data.</text>
</comment>
<evidence type="ECO:0000313" key="2">
    <source>
        <dbReference type="Proteomes" id="UP001497045"/>
    </source>
</evidence>
<sequence length="115" mass="12346">MQEVAANLDNWDGQTVTVEAWLFQCSELNCHLVPTRADMELLSAGCPSETCEDAILAFDERAVSLGYSPAFDQVAATLTGRHVLVTGQVNAAAWRNPGLDRSAAIQPSSIEALPE</sequence>
<evidence type="ECO:0000313" key="1">
    <source>
        <dbReference type="EMBL" id="MEL1251365.1"/>
    </source>
</evidence>
<proteinExistence type="predicted"/>
<organism evidence="1 2">
    <name type="scientific">Aurantiacibacter gilvus</name>
    <dbReference type="NCBI Taxonomy" id="3139141"/>
    <lineage>
        <taxon>Bacteria</taxon>
        <taxon>Pseudomonadati</taxon>
        <taxon>Pseudomonadota</taxon>
        <taxon>Alphaproteobacteria</taxon>
        <taxon>Sphingomonadales</taxon>
        <taxon>Erythrobacteraceae</taxon>
        <taxon>Aurantiacibacter</taxon>
    </lineage>
</organism>